<accession>A0ABX0MCD4</accession>
<protein>
    <submittedName>
        <fullName evidence="1">Uncharacterized protein</fullName>
    </submittedName>
</protein>
<name>A0ABX0MCD4_9BURK</name>
<gene>
    <name evidence="1" type="ORF">F1609_20980</name>
</gene>
<dbReference type="RefSeq" id="WP_167078623.1">
    <property type="nucleotide sequence ID" value="NZ_VVIW01000014.1"/>
</dbReference>
<keyword evidence="2" id="KW-1185">Reference proteome</keyword>
<organism evidence="1 2">
    <name type="scientific">Massilia aquatica</name>
    <dbReference type="NCBI Taxonomy" id="2609000"/>
    <lineage>
        <taxon>Bacteria</taxon>
        <taxon>Pseudomonadati</taxon>
        <taxon>Pseudomonadota</taxon>
        <taxon>Betaproteobacteria</taxon>
        <taxon>Burkholderiales</taxon>
        <taxon>Oxalobacteraceae</taxon>
        <taxon>Telluria group</taxon>
        <taxon>Massilia</taxon>
    </lineage>
</organism>
<comment type="caution">
    <text evidence="1">The sequence shown here is derived from an EMBL/GenBank/DDBJ whole genome shotgun (WGS) entry which is preliminary data.</text>
</comment>
<reference evidence="1 2" key="1">
    <citation type="submission" date="2019-09" db="EMBL/GenBank/DDBJ databases">
        <title>Taxonomy of Antarctic Massilia spp.: description of Massilia rubra sp. nov., Massilia aquatica sp. nov., Massilia mucilaginosa sp. nov., Massilia frigida sp. nov. isolated from streams, lakes and regoliths.</title>
        <authorList>
            <person name="Holochova P."/>
            <person name="Sedlacek I."/>
            <person name="Kralova S."/>
            <person name="Maslanova I."/>
            <person name="Busse H.-J."/>
            <person name="Stankova E."/>
            <person name="Vrbovska V."/>
            <person name="Kovarovic V."/>
            <person name="Bartak M."/>
            <person name="Svec P."/>
            <person name="Pantucek R."/>
        </authorList>
    </citation>
    <scope>NUCLEOTIDE SEQUENCE [LARGE SCALE GENOMIC DNA]</scope>
    <source>
        <strain evidence="1 2">CCM 8693</strain>
    </source>
</reference>
<evidence type="ECO:0000313" key="1">
    <source>
        <dbReference type="EMBL" id="NHZ42625.1"/>
    </source>
</evidence>
<dbReference type="Proteomes" id="UP000819052">
    <property type="component" value="Unassembled WGS sequence"/>
</dbReference>
<sequence length="64" mass="6909">MTTQITNDNIVNLEGTISAADLRSLAQNGPIGKLCLTKMPKLTARIATGLSSLPSVDHVWLWCE</sequence>
<proteinExistence type="predicted"/>
<dbReference type="EMBL" id="VVIW01000014">
    <property type="protein sequence ID" value="NHZ42625.1"/>
    <property type="molecule type" value="Genomic_DNA"/>
</dbReference>
<evidence type="ECO:0000313" key="2">
    <source>
        <dbReference type="Proteomes" id="UP000819052"/>
    </source>
</evidence>